<feature type="compositionally biased region" description="Low complexity" evidence="1">
    <location>
        <begin position="60"/>
        <end position="69"/>
    </location>
</feature>
<evidence type="ECO:0000256" key="1">
    <source>
        <dbReference type="SAM" id="MobiDB-lite"/>
    </source>
</evidence>
<gene>
    <name evidence="2" type="ORF">FSB_LOCUS2756</name>
</gene>
<sequence length="137" mass="15038">MREKGDLELGNRLADSVSELNLTTTTTELEQMWHFLALLLSLGRPVRPAKLASRCTLFCASPTSSSPSARSRRRQRPRASPSGLVPLPSPDSTNSRNSRRRKLGPALADNPMLAPPLADNLFSHHRSPTTPSRTTAR</sequence>
<name>A0A2N9EJU2_FAGSY</name>
<feature type="compositionally biased region" description="Low complexity" evidence="1">
    <location>
        <begin position="128"/>
        <end position="137"/>
    </location>
</feature>
<proteinExistence type="predicted"/>
<accession>A0A2N9EJU2</accession>
<protein>
    <submittedName>
        <fullName evidence="2">Uncharacterized protein</fullName>
    </submittedName>
</protein>
<feature type="region of interest" description="Disordered" evidence="1">
    <location>
        <begin position="60"/>
        <end position="137"/>
    </location>
</feature>
<organism evidence="2">
    <name type="scientific">Fagus sylvatica</name>
    <name type="common">Beechnut</name>
    <dbReference type="NCBI Taxonomy" id="28930"/>
    <lineage>
        <taxon>Eukaryota</taxon>
        <taxon>Viridiplantae</taxon>
        <taxon>Streptophyta</taxon>
        <taxon>Embryophyta</taxon>
        <taxon>Tracheophyta</taxon>
        <taxon>Spermatophyta</taxon>
        <taxon>Magnoliopsida</taxon>
        <taxon>eudicotyledons</taxon>
        <taxon>Gunneridae</taxon>
        <taxon>Pentapetalae</taxon>
        <taxon>rosids</taxon>
        <taxon>fabids</taxon>
        <taxon>Fagales</taxon>
        <taxon>Fagaceae</taxon>
        <taxon>Fagus</taxon>
    </lineage>
</organism>
<dbReference type="EMBL" id="OIVN01000132">
    <property type="protein sequence ID" value="SPC74874.1"/>
    <property type="molecule type" value="Genomic_DNA"/>
</dbReference>
<evidence type="ECO:0000313" key="2">
    <source>
        <dbReference type="EMBL" id="SPC74874.1"/>
    </source>
</evidence>
<dbReference type="AlphaFoldDB" id="A0A2N9EJU2"/>
<reference evidence="2" key="1">
    <citation type="submission" date="2018-02" db="EMBL/GenBank/DDBJ databases">
        <authorList>
            <person name="Cohen D.B."/>
            <person name="Kent A.D."/>
        </authorList>
    </citation>
    <scope>NUCLEOTIDE SEQUENCE</scope>
</reference>